<evidence type="ECO:0000313" key="1">
    <source>
        <dbReference type="EMBL" id="SFF46628.1"/>
    </source>
</evidence>
<keyword evidence="2" id="KW-1185">Reference proteome</keyword>
<reference evidence="2" key="1">
    <citation type="submission" date="2016-10" db="EMBL/GenBank/DDBJ databases">
        <authorList>
            <person name="Varghese N."/>
            <person name="Submissions S."/>
        </authorList>
    </citation>
    <scope>NUCLEOTIDE SEQUENCE [LARGE SCALE GENOMIC DNA]</scope>
    <source>
        <strain evidence="2">CGMCC 1.10223</strain>
    </source>
</reference>
<organism evidence="1 2">
    <name type="scientific">Paenibacillus algorifonticola</name>
    <dbReference type="NCBI Taxonomy" id="684063"/>
    <lineage>
        <taxon>Bacteria</taxon>
        <taxon>Bacillati</taxon>
        <taxon>Bacillota</taxon>
        <taxon>Bacilli</taxon>
        <taxon>Bacillales</taxon>
        <taxon>Paenibacillaceae</taxon>
        <taxon>Paenibacillus</taxon>
    </lineage>
</organism>
<accession>A0A1I2IY23</accession>
<evidence type="ECO:0000313" key="2">
    <source>
        <dbReference type="Proteomes" id="UP000183410"/>
    </source>
</evidence>
<sequence length="344" mass="40669">MHTHPNIREVLSIRFGEKTHKLDQLHAFIKHGGFIEIPENEHLTFHELLTACQASVKSEQGTVLDFEFQHFDLFLTYVHDHYYGSLINFRRLAQIKDPKKIAKQCDIHFWHDFERYAAQHRLTIRKCTQTKSSIKAILDNGLHLTFHYSKTHDDFLISEITSRFGNKRIINSTLSHPSYMEMEHMDFSILHYLRHKGFFNLPAHKNSGFNNLLMKCSSKESHSAITGTILGFEFKNWLLEIFYDDNQELIGENLKFINRSSRSSKEEILEEYDIHFWESFKLYAQQNDLQIIEICKDHDTIIAFLNTGANLHFQYQEEWGDYLISVIEGDGASFRESYRRIYNH</sequence>
<gene>
    <name evidence="1" type="ORF">SAMN04487969_1452</name>
</gene>
<dbReference type="Proteomes" id="UP000183410">
    <property type="component" value="Unassembled WGS sequence"/>
</dbReference>
<name>A0A1I2IY23_9BACL</name>
<proteinExistence type="predicted"/>
<protein>
    <submittedName>
        <fullName evidence="1">Uncharacterized protein</fullName>
    </submittedName>
</protein>
<dbReference type="AlphaFoldDB" id="A0A1I2IY23"/>
<dbReference type="EMBL" id="FONN01000045">
    <property type="protein sequence ID" value="SFF46628.1"/>
    <property type="molecule type" value="Genomic_DNA"/>
</dbReference>